<feature type="binding site" evidence="10">
    <location>
        <begin position="376"/>
        <end position="377"/>
    </location>
    <ligand>
        <name>ATP</name>
        <dbReference type="ChEBI" id="CHEBI:30616"/>
    </ligand>
</feature>
<comment type="pathway">
    <text evidence="1">Amino-acid biosynthesis; L-asparagine biosynthesis; L-asparagine from L-aspartate (L-Gln route): step 1/1.</text>
</comment>
<dbReference type="InterPro" id="IPR051786">
    <property type="entry name" value="ASN_synthetase/amidase"/>
</dbReference>
<dbReference type="EC" id="6.3.5.4" evidence="3"/>
<feature type="site" description="Important for beta-aspartyl-AMP intermediate formation" evidence="11">
    <location>
        <position position="378"/>
    </location>
</feature>
<evidence type="ECO:0000256" key="3">
    <source>
        <dbReference type="ARBA" id="ARBA00012737"/>
    </source>
</evidence>
<dbReference type="SUPFAM" id="SSF52402">
    <property type="entry name" value="Adenine nucleotide alpha hydrolases-like"/>
    <property type="match status" value="1"/>
</dbReference>
<organism evidence="13 14">
    <name type="scientific">Candidatus Hydrogenisulfobacillus filiaventi</name>
    <dbReference type="NCBI Taxonomy" id="2707344"/>
    <lineage>
        <taxon>Bacteria</taxon>
        <taxon>Bacillati</taxon>
        <taxon>Bacillota</taxon>
        <taxon>Clostridia</taxon>
        <taxon>Eubacteriales</taxon>
        <taxon>Clostridiales Family XVII. Incertae Sedis</taxon>
        <taxon>Candidatus Hydrogenisulfobacillus</taxon>
    </lineage>
</organism>
<dbReference type="InterPro" id="IPR001962">
    <property type="entry name" value="Asn_synthase"/>
</dbReference>
<keyword evidence="9" id="KW-0028">Amino-acid biosynthesis</keyword>
<evidence type="ECO:0000256" key="5">
    <source>
        <dbReference type="ARBA" id="ARBA00022840"/>
    </source>
</evidence>
<evidence type="ECO:0000256" key="6">
    <source>
        <dbReference type="ARBA" id="ARBA00022888"/>
    </source>
</evidence>
<dbReference type="PIRSF" id="PIRSF001589">
    <property type="entry name" value="Asn_synthetase_glu-h"/>
    <property type="match status" value="1"/>
</dbReference>
<evidence type="ECO:0000313" key="14">
    <source>
        <dbReference type="Proteomes" id="UP000503399"/>
    </source>
</evidence>
<dbReference type="Gene3D" id="3.40.50.620">
    <property type="entry name" value="HUPs"/>
    <property type="match status" value="1"/>
</dbReference>
<dbReference type="Pfam" id="PF00733">
    <property type="entry name" value="Asn_synthase"/>
    <property type="match status" value="1"/>
</dbReference>
<gene>
    <name evidence="13" type="primary">asnO</name>
    <name evidence="13" type="ORF">R50_1391</name>
</gene>
<dbReference type="InterPro" id="IPR017932">
    <property type="entry name" value="GATase_2_dom"/>
</dbReference>
<keyword evidence="5 10" id="KW-0067">ATP-binding</keyword>
<feature type="domain" description="Glutamine amidotransferase type-2" evidence="12">
    <location>
        <begin position="2"/>
        <end position="219"/>
    </location>
</feature>
<dbReference type="SUPFAM" id="SSF56235">
    <property type="entry name" value="N-terminal nucleophile aminohydrolases (Ntn hydrolases)"/>
    <property type="match status" value="1"/>
</dbReference>
<accession>A0A6F8ZGR4</accession>
<protein>
    <recommendedName>
        <fullName evidence="3">asparagine synthase (glutamine-hydrolyzing)</fullName>
        <ecNumber evidence="3">6.3.5.4</ecNumber>
    </recommendedName>
</protein>
<feature type="binding site" evidence="10">
    <location>
        <position position="293"/>
    </location>
    <ligand>
        <name>ATP</name>
        <dbReference type="ChEBI" id="CHEBI:30616"/>
    </ligand>
</feature>
<keyword evidence="6 9" id="KW-0061">Asparagine biosynthesis</keyword>
<proteinExistence type="inferred from homology"/>
<evidence type="ECO:0000256" key="11">
    <source>
        <dbReference type="PIRSR" id="PIRSR001589-3"/>
    </source>
</evidence>
<dbReference type="InterPro" id="IPR014729">
    <property type="entry name" value="Rossmann-like_a/b/a_fold"/>
</dbReference>
<dbReference type="GO" id="GO:0004066">
    <property type="term" value="F:asparagine synthase (glutamine-hydrolyzing) activity"/>
    <property type="evidence" value="ECO:0007669"/>
    <property type="project" value="UniProtKB-EC"/>
</dbReference>
<dbReference type="AlphaFoldDB" id="A0A6F8ZGR4"/>
<dbReference type="Proteomes" id="UP000503399">
    <property type="component" value="Chromosome"/>
</dbReference>
<reference evidence="13 14" key="1">
    <citation type="submission" date="2020-02" db="EMBL/GenBank/DDBJ databases">
        <authorList>
            <person name="Hogendoorn C."/>
        </authorList>
    </citation>
    <scope>NUCLEOTIDE SEQUENCE [LARGE SCALE GENOMIC DNA]</scope>
    <source>
        <strain evidence="13">R501</strain>
    </source>
</reference>
<feature type="active site" description="For GATase activity" evidence="9">
    <location>
        <position position="2"/>
    </location>
</feature>
<dbReference type="KEGG" id="hfv:R50_1391"/>
<dbReference type="Gene3D" id="3.60.20.10">
    <property type="entry name" value="Glutamine Phosphoribosylpyrophosphate, subunit 1, domain 1"/>
    <property type="match status" value="1"/>
</dbReference>
<keyword evidence="4 10" id="KW-0547">Nucleotide-binding</keyword>
<dbReference type="GO" id="GO:0005829">
    <property type="term" value="C:cytosol"/>
    <property type="evidence" value="ECO:0007669"/>
    <property type="project" value="TreeGrafter"/>
</dbReference>
<dbReference type="InterPro" id="IPR029055">
    <property type="entry name" value="Ntn_hydrolases_N"/>
</dbReference>
<evidence type="ECO:0000256" key="4">
    <source>
        <dbReference type="ARBA" id="ARBA00022741"/>
    </source>
</evidence>
<dbReference type="PANTHER" id="PTHR43284">
    <property type="entry name" value="ASPARAGINE SYNTHETASE (GLUTAMINE-HYDROLYZING)"/>
    <property type="match status" value="1"/>
</dbReference>
<evidence type="ECO:0000256" key="1">
    <source>
        <dbReference type="ARBA" id="ARBA00005187"/>
    </source>
</evidence>
<feature type="binding site" evidence="10">
    <location>
        <position position="105"/>
    </location>
    <ligand>
        <name>L-glutamine</name>
        <dbReference type="ChEBI" id="CHEBI:58359"/>
    </ligand>
</feature>
<dbReference type="CDD" id="cd01991">
    <property type="entry name" value="Asn_synthase_B_C"/>
    <property type="match status" value="1"/>
</dbReference>
<dbReference type="EMBL" id="LR778114">
    <property type="protein sequence ID" value="CAB1128897.1"/>
    <property type="molecule type" value="Genomic_DNA"/>
</dbReference>
<evidence type="ECO:0000259" key="12">
    <source>
        <dbReference type="PROSITE" id="PS51278"/>
    </source>
</evidence>
<evidence type="ECO:0000256" key="7">
    <source>
        <dbReference type="ARBA" id="ARBA00022962"/>
    </source>
</evidence>
<keyword evidence="14" id="KW-1185">Reference proteome</keyword>
<keyword evidence="13" id="KW-0436">Ligase</keyword>
<evidence type="ECO:0000256" key="10">
    <source>
        <dbReference type="PIRSR" id="PIRSR001589-2"/>
    </source>
</evidence>
<comment type="similarity">
    <text evidence="2">Belongs to the asparagine synthetase family.</text>
</comment>
<evidence type="ECO:0000256" key="2">
    <source>
        <dbReference type="ARBA" id="ARBA00005752"/>
    </source>
</evidence>
<name>A0A6F8ZGR4_9FIRM</name>
<evidence type="ECO:0000256" key="9">
    <source>
        <dbReference type="PIRSR" id="PIRSR001589-1"/>
    </source>
</evidence>
<dbReference type="GO" id="GO:0006529">
    <property type="term" value="P:asparagine biosynthetic process"/>
    <property type="evidence" value="ECO:0007669"/>
    <property type="project" value="UniProtKB-KW"/>
</dbReference>
<evidence type="ECO:0000313" key="13">
    <source>
        <dbReference type="EMBL" id="CAB1128897.1"/>
    </source>
</evidence>
<evidence type="ECO:0000256" key="8">
    <source>
        <dbReference type="ARBA" id="ARBA00048741"/>
    </source>
</evidence>
<feature type="binding site" evidence="10">
    <location>
        <position position="266"/>
    </location>
    <ligand>
        <name>ATP</name>
        <dbReference type="ChEBI" id="CHEBI:30616"/>
    </ligand>
</feature>
<dbReference type="PANTHER" id="PTHR43284:SF1">
    <property type="entry name" value="ASPARAGINE SYNTHETASE"/>
    <property type="match status" value="1"/>
</dbReference>
<dbReference type="InterPro" id="IPR006426">
    <property type="entry name" value="Asn_synth_AEB"/>
</dbReference>
<dbReference type="CDD" id="cd00712">
    <property type="entry name" value="AsnB"/>
    <property type="match status" value="1"/>
</dbReference>
<dbReference type="Pfam" id="PF13537">
    <property type="entry name" value="GATase_7"/>
    <property type="match status" value="1"/>
</dbReference>
<dbReference type="GO" id="GO:0005524">
    <property type="term" value="F:ATP binding"/>
    <property type="evidence" value="ECO:0007669"/>
    <property type="project" value="UniProtKB-KW"/>
</dbReference>
<dbReference type="PROSITE" id="PS51278">
    <property type="entry name" value="GATASE_TYPE_2"/>
    <property type="match status" value="1"/>
</dbReference>
<dbReference type="InterPro" id="IPR033738">
    <property type="entry name" value="AsnB_N"/>
</dbReference>
<comment type="catalytic activity">
    <reaction evidence="8">
        <text>L-aspartate + L-glutamine + ATP + H2O = L-asparagine + L-glutamate + AMP + diphosphate + H(+)</text>
        <dbReference type="Rhea" id="RHEA:12228"/>
        <dbReference type="ChEBI" id="CHEBI:15377"/>
        <dbReference type="ChEBI" id="CHEBI:15378"/>
        <dbReference type="ChEBI" id="CHEBI:29985"/>
        <dbReference type="ChEBI" id="CHEBI:29991"/>
        <dbReference type="ChEBI" id="CHEBI:30616"/>
        <dbReference type="ChEBI" id="CHEBI:33019"/>
        <dbReference type="ChEBI" id="CHEBI:58048"/>
        <dbReference type="ChEBI" id="CHEBI:58359"/>
        <dbReference type="ChEBI" id="CHEBI:456215"/>
        <dbReference type="EC" id="6.3.5.4"/>
    </reaction>
</comment>
<dbReference type="NCBIfam" id="TIGR01536">
    <property type="entry name" value="asn_synth_AEB"/>
    <property type="match status" value="1"/>
</dbReference>
<sequence>MCGITGWFRPGPGPDAREEAAVLDAMVASLACRGPDGEGRYQEAPGVALGHRRLVVVDPAGGAQPMTARQGGADYALTYNGELYNYLELRRELEARGHHFRTRSDTEVVLRAYLEWQEEALPRFNGIFALAVWDGARQALFLARDRLGVKPLFYGVRQGTLVFGSEIKALLQHPAFEPVLDAQGLNEVLALGPARTPGEGVFRDIREVLPGQWVRFDRHGLTRGTYWRLEAAPYRDDPLTSTHRVRELLEDAVRLQLMADVPLATLLSGGLDSSAVTALAARHIRGRLQTFAIDFVDQDRYFRPDAFQTSLDRPWAREVAAWVNSDHHEVMVANAELVAAHDRALEARDLPGMADVDASLYLFFRAIRPQVTVALSGEGADELFGGYPWFHRPDALAAETFPWALRLADRLRLLEPGLRRQLEPEAYVAERYRQALAEVPRLPGESAPEARRREITYLSLTRFLPVLLDRKDRMSMAVGLEVRVPFLDHRLVEYVWNLPWPVRAPGQVPKGILRHAVEDLLPPAVVERRKTPYPSTHDPEYGRAWRDALAAILDDPAQPLVPLLDTAYVRGLLDRPPAAPLPWFGQLMGTAQLFAFLVQVNRWLVRYRIRLAL</sequence>
<keyword evidence="7 9" id="KW-0315">Glutamine amidotransferase</keyword>